<proteinExistence type="predicted"/>
<evidence type="ECO:0000313" key="2">
    <source>
        <dbReference type="EMBL" id="QHS93053.1"/>
    </source>
</evidence>
<dbReference type="EMBL" id="MN739195">
    <property type="protein sequence ID" value="QHS93053.1"/>
    <property type="molecule type" value="Genomic_DNA"/>
</dbReference>
<protein>
    <submittedName>
        <fullName evidence="2">Uncharacterized protein</fullName>
    </submittedName>
</protein>
<evidence type="ECO:0000256" key="1">
    <source>
        <dbReference type="SAM" id="MobiDB-lite"/>
    </source>
</evidence>
<reference evidence="2" key="1">
    <citation type="journal article" date="2020" name="Nature">
        <title>Giant virus diversity and host interactions through global metagenomics.</title>
        <authorList>
            <person name="Schulz F."/>
            <person name="Roux S."/>
            <person name="Paez-Espino D."/>
            <person name="Jungbluth S."/>
            <person name="Walsh D.A."/>
            <person name="Denef V.J."/>
            <person name="McMahon K.D."/>
            <person name="Konstantinidis K.T."/>
            <person name="Eloe-Fadrosh E.A."/>
            <person name="Kyrpides N.C."/>
            <person name="Woyke T."/>
        </authorList>
    </citation>
    <scope>NUCLEOTIDE SEQUENCE</scope>
    <source>
        <strain evidence="2">GVMAG-M-3300017651-5</strain>
    </source>
</reference>
<sequence length="31" mass="3648">MTVGYSENWTQPSIRKDRIPQTPRLTQDSQN</sequence>
<dbReference type="AlphaFoldDB" id="A0A6C0BP72"/>
<name>A0A6C0BP72_9ZZZZ</name>
<feature type="region of interest" description="Disordered" evidence="1">
    <location>
        <begin position="1"/>
        <end position="31"/>
    </location>
</feature>
<feature type="compositionally biased region" description="Polar residues" evidence="1">
    <location>
        <begin position="1"/>
        <end position="13"/>
    </location>
</feature>
<organism evidence="2">
    <name type="scientific">viral metagenome</name>
    <dbReference type="NCBI Taxonomy" id="1070528"/>
    <lineage>
        <taxon>unclassified sequences</taxon>
        <taxon>metagenomes</taxon>
        <taxon>organismal metagenomes</taxon>
    </lineage>
</organism>
<accession>A0A6C0BP72</accession>